<protein>
    <submittedName>
        <fullName evidence="4">SRPBCC domain-containing protein</fullName>
    </submittedName>
</protein>
<organism evidence="4 5">
    <name type="scientific">Halocatena marina</name>
    <dbReference type="NCBI Taxonomy" id="2934937"/>
    <lineage>
        <taxon>Archaea</taxon>
        <taxon>Methanobacteriati</taxon>
        <taxon>Methanobacteriota</taxon>
        <taxon>Stenosarchaea group</taxon>
        <taxon>Halobacteria</taxon>
        <taxon>Halobacteriales</taxon>
        <taxon>Natronomonadaceae</taxon>
        <taxon>Halocatena</taxon>
    </lineage>
</organism>
<evidence type="ECO:0000313" key="4">
    <source>
        <dbReference type="EMBL" id="MFC7192088.1"/>
    </source>
</evidence>
<dbReference type="SUPFAM" id="SSF55961">
    <property type="entry name" value="Bet v1-like"/>
    <property type="match status" value="1"/>
</dbReference>
<dbReference type="RefSeq" id="WP_390206629.1">
    <property type="nucleotide sequence ID" value="NZ_JBHSZC010000003.1"/>
</dbReference>
<evidence type="ECO:0000259" key="3">
    <source>
        <dbReference type="Pfam" id="PF08327"/>
    </source>
</evidence>
<name>A0ABD5YSF9_9EURY</name>
<feature type="region of interest" description="Disordered" evidence="2">
    <location>
        <begin position="56"/>
        <end position="79"/>
    </location>
</feature>
<evidence type="ECO:0000256" key="2">
    <source>
        <dbReference type="SAM" id="MobiDB-lite"/>
    </source>
</evidence>
<dbReference type="EMBL" id="JBHTAX010000004">
    <property type="protein sequence ID" value="MFC7192088.1"/>
    <property type="molecule type" value="Genomic_DNA"/>
</dbReference>
<dbReference type="Pfam" id="PF08327">
    <property type="entry name" value="AHSA1"/>
    <property type="match status" value="1"/>
</dbReference>
<comment type="caution">
    <text evidence="4">The sequence shown here is derived from an EMBL/GenBank/DDBJ whole genome shotgun (WGS) entry which is preliminary data.</text>
</comment>
<sequence>MTDGEPNDGRSMTASRVIEVSPERAYEAVTNSDKMTTTVTFEAVPDVTEVTVRQEDVPEATPPIDANEGWIAPSKTSRV</sequence>
<gene>
    <name evidence="4" type="ORF">ACFQL7_21290</name>
</gene>
<dbReference type="InterPro" id="IPR013538">
    <property type="entry name" value="ASHA1/2-like_C"/>
</dbReference>
<dbReference type="Gene3D" id="3.30.530.20">
    <property type="match status" value="1"/>
</dbReference>
<dbReference type="AlphaFoldDB" id="A0ABD5YSF9"/>
<keyword evidence="5" id="KW-1185">Reference proteome</keyword>
<evidence type="ECO:0000313" key="5">
    <source>
        <dbReference type="Proteomes" id="UP001596417"/>
    </source>
</evidence>
<dbReference type="Proteomes" id="UP001596417">
    <property type="component" value="Unassembled WGS sequence"/>
</dbReference>
<comment type="similarity">
    <text evidence="1">Belongs to the AHA1 family.</text>
</comment>
<dbReference type="InterPro" id="IPR023393">
    <property type="entry name" value="START-like_dom_sf"/>
</dbReference>
<accession>A0ABD5YSF9</accession>
<evidence type="ECO:0000256" key="1">
    <source>
        <dbReference type="ARBA" id="ARBA00006817"/>
    </source>
</evidence>
<proteinExistence type="inferred from homology"/>
<feature type="domain" description="Activator of Hsp90 ATPase homologue 1/2-like C-terminal" evidence="3">
    <location>
        <begin position="14"/>
        <end position="70"/>
    </location>
</feature>
<reference evidence="4 5" key="1">
    <citation type="journal article" date="2019" name="Int. J. Syst. Evol. Microbiol.">
        <title>The Global Catalogue of Microorganisms (GCM) 10K type strain sequencing project: providing services to taxonomists for standard genome sequencing and annotation.</title>
        <authorList>
            <consortium name="The Broad Institute Genomics Platform"/>
            <consortium name="The Broad Institute Genome Sequencing Center for Infectious Disease"/>
            <person name="Wu L."/>
            <person name="Ma J."/>
        </authorList>
    </citation>
    <scope>NUCLEOTIDE SEQUENCE [LARGE SCALE GENOMIC DNA]</scope>
    <source>
        <strain evidence="4 5">RDMS1</strain>
    </source>
</reference>